<sequence>MVTKAQLLEQISIEVSFDQDLICACNSILDYICISEKDNLKHLPIYKINKIIKNKESGFTFNVINFLSGEQFPIFNVCFEFIDGDFIEQVDHETLVYSQINNVYYHPETGESVQDYESKIFMYLSLSDFGREIICN</sequence>
<dbReference type="Proteomes" id="UP000295055">
    <property type="component" value="Unassembled WGS sequence"/>
</dbReference>
<organism evidence="1 2">
    <name type="scientific">Providencia alcalifaciens</name>
    <dbReference type="NCBI Taxonomy" id="126385"/>
    <lineage>
        <taxon>Bacteria</taxon>
        <taxon>Pseudomonadati</taxon>
        <taxon>Pseudomonadota</taxon>
        <taxon>Gammaproteobacteria</taxon>
        <taxon>Enterobacterales</taxon>
        <taxon>Morganellaceae</taxon>
        <taxon>Providencia</taxon>
    </lineage>
</organism>
<comment type="caution">
    <text evidence="1">The sequence shown here is derived from an EMBL/GenBank/DDBJ whole genome shotgun (WGS) entry which is preliminary data.</text>
</comment>
<evidence type="ECO:0000313" key="2">
    <source>
        <dbReference type="Proteomes" id="UP000295055"/>
    </source>
</evidence>
<dbReference type="AlphaFoldDB" id="A0A4R3NQQ8"/>
<reference evidence="1 2" key="1">
    <citation type="submission" date="2019-03" db="EMBL/GenBank/DDBJ databases">
        <title>Genomic analyses of the natural microbiome of Caenorhabditis elegans.</title>
        <authorList>
            <person name="Samuel B."/>
        </authorList>
    </citation>
    <scope>NUCLEOTIDE SEQUENCE [LARGE SCALE GENOMIC DNA]</scope>
    <source>
        <strain evidence="1 2">JUb102</strain>
    </source>
</reference>
<accession>A0A4R3NQQ8</accession>
<protein>
    <submittedName>
        <fullName evidence="1">Uncharacterized protein</fullName>
    </submittedName>
</protein>
<dbReference type="EMBL" id="SMAS01000001">
    <property type="protein sequence ID" value="TCT38335.1"/>
    <property type="molecule type" value="Genomic_DNA"/>
</dbReference>
<evidence type="ECO:0000313" key="1">
    <source>
        <dbReference type="EMBL" id="TCT38335.1"/>
    </source>
</evidence>
<name>A0A4R3NQQ8_9GAMM</name>
<proteinExistence type="predicted"/>
<gene>
    <name evidence="1" type="ORF">EC835_101334</name>
</gene>